<evidence type="ECO:0000313" key="2">
    <source>
        <dbReference type="Proteomes" id="UP001476798"/>
    </source>
</evidence>
<dbReference type="EMBL" id="JAHRIO010010045">
    <property type="protein sequence ID" value="MEQ2160643.1"/>
    <property type="molecule type" value="Genomic_DNA"/>
</dbReference>
<proteinExistence type="predicted"/>
<protein>
    <submittedName>
        <fullName evidence="1">Uncharacterized protein</fullName>
    </submittedName>
</protein>
<organism evidence="1 2">
    <name type="scientific">Goodea atripinnis</name>
    <dbReference type="NCBI Taxonomy" id="208336"/>
    <lineage>
        <taxon>Eukaryota</taxon>
        <taxon>Metazoa</taxon>
        <taxon>Chordata</taxon>
        <taxon>Craniata</taxon>
        <taxon>Vertebrata</taxon>
        <taxon>Euteleostomi</taxon>
        <taxon>Actinopterygii</taxon>
        <taxon>Neopterygii</taxon>
        <taxon>Teleostei</taxon>
        <taxon>Neoteleostei</taxon>
        <taxon>Acanthomorphata</taxon>
        <taxon>Ovalentaria</taxon>
        <taxon>Atherinomorphae</taxon>
        <taxon>Cyprinodontiformes</taxon>
        <taxon>Goodeidae</taxon>
        <taxon>Goodea</taxon>
    </lineage>
</organism>
<accession>A0ABV0MNF4</accession>
<name>A0ABV0MNF4_9TELE</name>
<comment type="caution">
    <text evidence="1">The sequence shown here is derived from an EMBL/GenBank/DDBJ whole genome shotgun (WGS) entry which is preliminary data.</text>
</comment>
<keyword evidence="2" id="KW-1185">Reference proteome</keyword>
<reference evidence="1 2" key="1">
    <citation type="submission" date="2021-06" db="EMBL/GenBank/DDBJ databases">
        <authorList>
            <person name="Palmer J.M."/>
        </authorList>
    </citation>
    <scope>NUCLEOTIDE SEQUENCE [LARGE SCALE GENOMIC DNA]</scope>
    <source>
        <strain evidence="1 2">GA_2019</strain>
        <tissue evidence="1">Muscle</tissue>
    </source>
</reference>
<gene>
    <name evidence="1" type="ORF">GOODEAATRI_001551</name>
</gene>
<evidence type="ECO:0000313" key="1">
    <source>
        <dbReference type="EMBL" id="MEQ2160643.1"/>
    </source>
</evidence>
<dbReference type="Proteomes" id="UP001476798">
    <property type="component" value="Unassembled WGS sequence"/>
</dbReference>
<sequence>MRCAIFISSCCRPKTGNKGRSRGQAKIAYCIHSAPKIPPVAPHRSPSDGGGRLLRCVRALRLSTARSTRGHCTTLPRASKTLPNFDLDICVFPRFKSRRSHSSCRDVSLLSHGIKCGIVSHAYGQPSSRDDIRGTVVHACRCGVKIQIRTQFSSS</sequence>